<dbReference type="GeneTree" id="ENSGT00950000183209"/>
<sequence>MHFYLQINITGPNLHDYLTGDRPGELDNYSEDDEESFSSEPDANDEHVQAFYDEYGIRLQPKKSRRTSGCDFNRQQPNLKQKVVALLRKFRVPDESLELDDDHRGVPKNCEEDEEEEEEEEEEDLNMLYDSLQLDNPSDSGPDFDSCSISSTPKPTLKRFFQEVSNNSSSQAQPGSPACQSEDKNQIPTPKSIASEKETLLERRRFPSETAFEAMKFEREASTAGLDNCLNRLPPRGHISRTESQILTSPT</sequence>
<feature type="region of interest" description="Disordered" evidence="1">
    <location>
        <begin position="98"/>
        <end position="206"/>
    </location>
</feature>
<dbReference type="Ensembl" id="ENSEBUT00000000805.1">
    <property type="protein sequence ID" value="ENSEBUP00000000506.1"/>
    <property type="gene ID" value="ENSEBUG00000000639.1"/>
</dbReference>
<feature type="compositionally biased region" description="Acidic residues" evidence="1">
    <location>
        <begin position="28"/>
        <end position="37"/>
    </location>
</feature>
<dbReference type="PANTHER" id="PTHR13280">
    <property type="entry name" value="PHOSPHOFURIN ACIDIC CLUSTER SORTING PROTEIN"/>
    <property type="match status" value="1"/>
</dbReference>
<dbReference type="GO" id="GO:0072659">
    <property type="term" value="P:protein localization to plasma membrane"/>
    <property type="evidence" value="ECO:0007669"/>
    <property type="project" value="TreeGrafter"/>
</dbReference>
<dbReference type="PANTHER" id="PTHR13280:SF17">
    <property type="entry name" value="KRUEPPEL TARGET AT 95D, ISOFORM A"/>
    <property type="match status" value="1"/>
</dbReference>
<protein>
    <submittedName>
        <fullName evidence="2">Uncharacterized protein</fullName>
    </submittedName>
</protein>
<feature type="region of interest" description="Disordered" evidence="1">
    <location>
        <begin position="223"/>
        <end position="251"/>
    </location>
</feature>
<evidence type="ECO:0000256" key="1">
    <source>
        <dbReference type="SAM" id="MobiDB-lite"/>
    </source>
</evidence>
<feature type="compositionally biased region" description="Acidic residues" evidence="1">
    <location>
        <begin position="111"/>
        <end position="125"/>
    </location>
</feature>
<keyword evidence="3" id="KW-1185">Reference proteome</keyword>
<proteinExistence type="predicted"/>
<organism evidence="2 3">
    <name type="scientific">Eptatretus burgeri</name>
    <name type="common">Inshore hagfish</name>
    <dbReference type="NCBI Taxonomy" id="7764"/>
    <lineage>
        <taxon>Eukaryota</taxon>
        <taxon>Metazoa</taxon>
        <taxon>Chordata</taxon>
        <taxon>Craniata</taxon>
        <taxon>Vertebrata</taxon>
        <taxon>Cyclostomata</taxon>
        <taxon>Myxini</taxon>
        <taxon>Myxiniformes</taxon>
        <taxon>Myxinidae</taxon>
        <taxon>Eptatretinae</taxon>
        <taxon>Eptatretus</taxon>
    </lineage>
</organism>
<dbReference type="AlphaFoldDB" id="A0A8C4PWD3"/>
<accession>A0A8C4PWD3</accession>
<evidence type="ECO:0000313" key="3">
    <source>
        <dbReference type="Proteomes" id="UP000694388"/>
    </source>
</evidence>
<evidence type="ECO:0000313" key="2">
    <source>
        <dbReference type="Ensembl" id="ENSEBUP00000000506.1"/>
    </source>
</evidence>
<feature type="region of interest" description="Disordered" evidence="1">
    <location>
        <begin position="18"/>
        <end position="45"/>
    </location>
</feature>
<name>A0A8C4PWD3_EPTBU</name>
<feature type="compositionally biased region" description="Polar residues" evidence="1">
    <location>
        <begin position="242"/>
        <end position="251"/>
    </location>
</feature>
<feature type="compositionally biased region" description="Polar residues" evidence="1">
    <location>
        <begin position="163"/>
        <end position="174"/>
    </location>
</feature>
<dbReference type="InterPro" id="IPR019381">
    <property type="entry name" value="PACS1/2_C"/>
</dbReference>
<reference evidence="2" key="1">
    <citation type="submission" date="2025-08" db="UniProtKB">
        <authorList>
            <consortium name="Ensembl"/>
        </authorList>
    </citation>
    <scope>IDENTIFICATION</scope>
</reference>
<reference evidence="2" key="2">
    <citation type="submission" date="2025-09" db="UniProtKB">
        <authorList>
            <consortium name="Ensembl"/>
        </authorList>
    </citation>
    <scope>IDENTIFICATION</scope>
</reference>
<feature type="compositionally biased region" description="Basic and acidic residues" evidence="1">
    <location>
        <begin position="194"/>
        <end position="206"/>
    </location>
</feature>
<dbReference type="Proteomes" id="UP000694388">
    <property type="component" value="Unplaced"/>
</dbReference>